<organism evidence="1 2">
    <name type="scientific">Aphanomyces invadans</name>
    <dbReference type="NCBI Taxonomy" id="157072"/>
    <lineage>
        <taxon>Eukaryota</taxon>
        <taxon>Sar</taxon>
        <taxon>Stramenopiles</taxon>
        <taxon>Oomycota</taxon>
        <taxon>Saprolegniomycetes</taxon>
        <taxon>Saprolegniales</taxon>
        <taxon>Verrucalvaceae</taxon>
        <taxon>Aphanomyces</taxon>
    </lineage>
</organism>
<sequence>MTASHQAIYDRMVDILGEGDTQSFLSPLSVDARVRLFEGIGITLNATTQPLEARISQLTEEGRALEESLHQSEGQAATMREHSVALQAEVAQLRDRSRHWNPLWILQVETSADVLCITRESTRVTFALSHLNGQAEEWAYPIRLTNSMSFATFDELVAATKLRFLPQHSNFQ</sequence>
<dbReference type="VEuPathDB" id="FungiDB:H310_07676"/>
<gene>
    <name evidence="1" type="ORF">DYB32_009673</name>
</gene>
<protein>
    <submittedName>
        <fullName evidence="1">Uncharacterized protein</fullName>
    </submittedName>
</protein>
<evidence type="ECO:0000313" key="1">
    <source>
        <dbReference type="EMBL" id="RHY21927.1"/>
    </source>
</evidence>
<evidence type="ECO:0000313" key="2">
    <source>
        <dbReference type="Proteomes" id="UP000285060"/>
    </source>
</evidence>
<keyword evidence="2" id="KW-1185">Reference proteome</keyword>
<proteinExistence type="predicted"/>
<reference evidence="1 2" key="1">
    <citation type="submission" date="2018-08" db="EMBL/GenBank/DDBJ databases">
        <title>Aphanomyces genome sequencing and annotation.</title>
        <authorList>
            <person name="Minardi D."/>
            <person name="Oidtmann B."/>
            <person name="Van Der Giezen M."/>
            <person name="Studholme D.J."/>
        </authorList>
    </citation>
    <scope>NUCLEOTIDE SEQUENCE [LARGE SCALE GENOMIC DNA]</scope>
    <source>
        <strain evidence="1 2">NJM0002</strain>
    </source>
</reference>
<dbReference type="AlphaFoldDB" id="A0A3R6ZI74"/>
<comment type="caution">
    <text evidence="1">The sequence shown here is derived from an EMBL/GenBank/DDBJ whole genome shotgun (WGS) entry which is preliminary data.</text>
</comment>
<dbReference type="Proteomes" id="UP000285060">
    <property type="component" value="Unassembled WGS sequence"/>
</dbReference>
<accession>A0A3R6ZI74</accession>
<dbReference type="EMBL" id="QUSY01002242">
    <property type="protein sequence ID" value="RHY21927.1"/>
    <property type="molecule type" value="Genomic_DNA"/>
</dbReference>
<name>A0A3R6ZI74_9STRA</name>